<dbReference type="RefSeq" id="WP_345474816.1">
    <property type="nucleotide sequence ID" value="NZ_CP125942.1"/>
</dbReference>
<keyword evidence="2" id="KW-1185">Reference proteome</keyword>
<name>A0AAU6WIS0_9MICC</name>
<accession>A0AAU6WIS0</accession>
<evidence type="ECO:0000313" key="2">
    <source>
        <dbReference type="Proteomes" id="UP001486888"/>
    </source>
</evidence>
<protein>
    <submittedName>
        <fullName evidence="1">Uncharacterized protein</fullName>
    </submittedName>
</protein>
<dbReference type="EMBL" id="CP125942">
    <property type="protein sequence ID" value="XAO47649.1"/>
    <property type="molecule type" value="Genomic_DNA"/>
</dbReference>
<evidence type="ECO:0000313" key="1">
    <source>
        <dbReference type="EMBL" id="XAO47649.1"/>
    </source>
</evidence>
<gene>
    <name evidence="1" type="ORF">QMQ05_15440</name>
</gene>
<reference evidence="1 2" key="1">
    <citation type="submission" date="2023-05" db="EMBL/GenBank/DDBJ databases">
        <title>Glutamicibacter sp. B1, complete genome.</title>
        <authorList>
            <person name="Long Y.H."/>
            <person name="Fang T."/>
            <person name="Li X.Y."/>
        </authorList>
    </citation>
    <scope>NUCLEOTIDE SEQUENCE [LARGE SCALE GENOMIC DNA]</scope>
    <source>
        <strain evidence="1 2">B1</strain>
    </source>
</reference>
<organism evidence="1 2">
    <name type="scientific">Glutamicibacter ectropisis</name>
    <dbReference type="NCBI Taxonomy" id="3046593"/>
    <lineage>
        <taxon>Bacteria</taxon>
        <taxon>Bacillati</taxon>
        <taxon>Actinomycetota</taxon>
        <taxon>Actinomycetes</taxon>
        <taxon>Micrococcales</taxon>
        <taxon>Micrococcaceae</taxon>
        <taxon>Glutamicibacter</taxon>
    </lineage>
</organism>
<proteinExistence type="predicted"/>
<dbReference type="Proteomes" id="UP001486888">
    <property type="component" value="Chromosome"/>
</dbReference>
<dbReference type="KEGG" id="gey:QMQ05_15440"/>
<dbReference type="AlphaFoldDB" id="A0AAU6WIS0"/>
<sequence length="90" mass="9381">MAPRPACPRSAAWRLIGESAGSHADFLGVAGDRSHRLPKVQISAGDGAPARRLAVVGAVQGAVENPRPEGTQQLALVLGKIPAGRWPRRA</sequence>